<gene>
    <name evidence="3" type="ORF">RchiOBHm_Chr5g0075981</name>
</gene>
<feature type="transmembrane region" description="Helical" evidence="1">
    <location>
        <begin position="188"/>
        <end position="207"/>
    </location>
</feature>
<keyword evidence="1" id="KW-0472">Membrane</keyword>
<feature type="transmembrane region" description="Helical" evidence="1">
    <location>
        <begin position="271"/>
        <end position="293"/>
    </location>
</feature>
<accession>A0A2P6QLM5</accession>
<evidence type="ECO:0000313" key="4">
    <source>
        <dbReference type="Proteomes" id="UP000238479"/>
    </source>
</evidence>
<sequence>MKSTHKWIFQFLHCMDEATRRINILTPEQLDMVQKSIFKAIEQGHYEFVTQLCVANPKLILDTHDEKGRNIFHFAIENRQKEVYSLIYELEEEKRNDIATHLVNSDNSMLHFAANLFSVSYFDHIQDASLQIQRELQWFKEVERCVPLAMREYRNPSNNLTAHELFTKNHKRLIEDAKNTMKETANSCTVIGALIVTITFAAAFTLPGGNNDNTGLPLLENNSLFKVFIVSDTISLFSSTTSVITFLGILTSRYAEQDFLKYLPTMMRISVFTLFFSIATMMIAFSCALVIMLEGEAWIAIPSILFASVPLISFVWWLFPLFVDIFKSAHGPGIFDQRKRNKIMI</sequence>
<feature type="transmembrane region" description="Helical" evidence="1">
    <location>
        <begin position="227"/>
        <end position="250"/>
    </location>
</feature>
<dbReference type="InterPro" id="IPR026961">
    <property type="entry name" value="PGG_dom"/>
</dbReference>
<protein>
    <submittedName>
        <fullName evidence="3">Putative ankyrin repeat-containing domain, PGG domain-containing protein</fullName>
    </submittedName>
</protein>
<dbReference type="Gene3D" id="1.25.40.20">
    <property type="entry name" value="Ankyrin repeat-containing domain"/>
    <property type="match status" value="1"/>
</dbReference>
<dbReference type="STRING" id="74649.A0A2P6QLM5"/>
<keyword evidence="1" id="KW-0812">Transmembrane</keyword>
<feature type="transmembrane region" description="Helical" evidence="1">
    <location>
        <begin position="299"/>
        <end position="319"/>
    </location>
</feature>
<dbReference type="Gramene" id="PRQ35068">
    <property type="protein sequence ID" value="PRQ35068"/>
    <property type="gene ID" value="RchiOBHm_Chr5g0075981"/>
</dbReference>
<proteinExistence type="predicted"/>
<feature type="domain" description="PGG" evidence="2">
    <location>
        <begin position="179"/>
        <end position="291"/>
    </location>
</feature>
<dbReference type="PANTHER" id="PTHR24177">
    <property type="entry name" value="CASKIN"/>
    <property type="match status" value="1"/>
</dbReference>
<dbReference type="OMA" id="EAWIAIP"/>
<dbReference type="GO" id="GO:0016020">
    <property type="term" value="C:membrane"/>
    <property type="evidence" value="ECO:0007669"/>
    <property type="project" value="TreeGrafter"/>
</dbReference>
<dbReference type="PANTHER" id="PTHR24177:SF329">
    <property type="entry name" value="ANKYRIN REPEAT PROTEIN"/>
    <property type="match status" value="1"/>
</dbReference>
<dbReference type="Proteomes" id="UP000238479">
    <property type="component" value="Chromosome 5"/>
</dbReference>
<organism evidence="3 4">
    <name type="scientific">Rosa chinensis</name>
    <name type="common">China rose</name>
    <dbReference type="NCBI Taxonomy" id="74649"/>
    <lineage>
        <taxon>Eukaryota</taxon>
        <taxon>Viridiplantae</taxon>
        <taxon>Streptophyta</taxon>
        <taxon>Embryophyta</taxon>
        <taxon>Tracheophyta</taxon>
        <taxon>Spermatophyta</taxon>
        <taxon>Magnoliopsida</taxon>
        <taxon>eudicotyledons</taxon>
        <taxon>Gunneridae</taxon>
        <taxon>Pentapetalae</taxon>
        <taxon>rosids</taxon>
        <taxon>fabids</taxon>
        <taxon>Rosales</taxon>
        <taxon>Rosaceae</taxon>
        <taxon>Rosoideae</taxon>
        <taxon>Rosoideae incertae sedis</taxon>
        <taxon>Rosa</taxon>
    </lineage>
</organism>
<comment type="caution">
    <text evidence="3">The sequence shown here is derived from an EMBL/GenBank/DDBJ whole genome shotgun (WGS) entry which is preliminary data.</text>
</comment>
<dbReference type="AlphaFoldDB" id="A0A2P6QLM5"/>
<dbReference type="InterPro" id="IPR036770">
    <property type="entry name" value="Ankyrin_rpt-contain_sf"/>
</dbReference>
<keyword evidence="4" id="KW-1185">Reference proteome</keyword>
<dbReference type="Pfam" id="PF13962">
    <property type="entry name" value="PGG"/>
    <property type="match status" value="1"/>
</dbReference>
<reference evidence="3 4" key="1">
    <citation type="journal article" date="2018" name="Nat. Genet.">
        <title>The Rosa genome provides new insights in the design of modern roses.</title>
        <authorList>
            <person name="Bendahmane M."/>
        </authorList>
    </citation>
    <scope>NUCLEOTIDE SEQUENCE [LARGE SCALE GENOMIC DNA]</scope>
    <source>
        <strain evidence="4">cv. Old Blush</strain>
    </source>
</reference>
<keyword evidence="1" id="KW-1133">Transmembrane helix</keyword>
<evidence type="ECO:0000259" key="2">
    <source>
        <dbReference type="Pfam" id="PF13962"/>
    </source>
</evidence>
<evidence type="ECO:0000256" key="1">
    <source>
        <dbReference type="SAM" id="Phobius"/>
    </source>
</evidence>
<dbReference type="EMBL" id="PDCK01000043">
    <property type="protein sequence ID" value="PRQ35068.1"/>
    <property type="molecule type" value="Genomic_DNA"/>
</dbReference>
<evidence type="ECO:0000313" key="3">
    <source>
        <dbReference type="EMBL" id="PRQ35068.1"/>
    </source>
</evidence>
<name>A0A2P6QLM5_ROSCH</name>